<reference evidence="1 2" key="1">
    <citation type="submission" date="2019-01" db="EMBL/GenBank/DDBJ databases">
        <authorList>
            <person name="Brito A."/>
        </authorList>
    </citation>
    <scope>NUCLEOTIDE SEQUENCE [LARGE SCALE GENOMIC DNA]</scope>
    <source>
        <strain evidence="1">1</strain>
    </source>
</reference>
<proteinExistence type="predicted"/>
<accession>A0A563W175</accession>
<evidence type="ECO:0000313" key="2">
    <source>
        <dbReference type="Proteomes" id="UP000320055"/>
    </source>
</evidence>
<organism evidence="1 2">
    <name type="scientific">Hyella patelloides LEGE 07179</name>
    <dbReference type="NCBI Taxonomy" id="945734"/>
    <lineage>
        <taxon>Bacteria</taxon>
        <taxon>Bacillati</taxon>
        <taxon>Cyanobacteriota</taxon>
        <taxon>Cyanophyceae</taxon>
        <taxon>Pleurocapsales</taxon>
        <taxon>Hyellaceae</taxon>
        <taxon>Hyella</taxon>
    </lineage>
</organism>
<keyword evidence="2" id="KW-1185">Reference proteome</keyword>
<sequence>MIAELNLKLIQLKLKFHVIDEIQINQNQDEIYQITGLIQANNDVINSYKNRAGKFIIATNRLERESFNCDEMLLKYKEQQHAERGFVTRS</sequence>
<evidence type="ECO:0000313" key="1">
    <source>
        <dbReference type="EMBL" id="VEP17438.1"/>
    </source>
</evidence>
<dbReference type="RefSeq" id="WP_144875844.1">
    <property type="nucleotide sequence ID" value="NZ_LR214334.1"/>
</dbReference>
<dbReference type="OrthoDB" id="467786at2"/>
<dbReference type="AlphaFoldDB" id="A0A563W175"/>
<protein>
    <submittedName>
        <fullName evidence="1">Transposase</fullName>
    </submittedName>
</protein>
<name>A0A563W175_9CYAN</name>
<gene>
    <name evidence="1" type="ORF">H1P_6000003</name>
</gene>
<dbReference type="Proteomes" id="UP000320055">
    <property type="component" value="Unassembled WGS sequence"/>
</dbReference>
<dbReference type="EMBL" id="CAACVJ010000558">
    <property type="protein sequence ID" value="VEP17438.1"/>
    <property type="molecule type" value="Genomic_DNA"/>
</dbReference>